<dbReference type="Pfam" id="PF02127">
    <property type="entry name" value="Peptidase_M18"/>
    <property type="match status" value="1"/>
</dbReference>
<name>A0A1Q3BHC5_CEPFO</name>
<proteinExistence type="predicted"/>
<gene>
    <name evidence="3" type="ORF">CFOL_v3_10861</name>
</gene>
<dbReference type="GO" id="GO:0006508">
    <property type="term" value="P:proteolysis"/>
    <property type="evidence" value="ECO:0007669"/>
    <property type="project" value="InterPro"/>
</dbReference>
<reference evidence="4" key="1">
    <citation type="submission" date="2016-04" db="EMBL/GenBank/DDBJ databases">
        <title>Cephalotus genome sequencing.</title>
        <authorList>
            <person name="Fukushima K."/>
            <person name="Hasebe M."/>
            <person name="Fang X."/>
        </authorList>
    </citation>
    <scope>NUCLEOTIDE SEQUENCE [LARGE SCALE GENOMIC DNA]</scope>
    <source>
        <strain evidence="4">cv. St1</strain>
    </source>
</reference>
<dbReference type="SUPFAM" id="SSF53187">
    <property type="entry name" value="Zn-dependent exopeptidases"/>
    <property type="match status" value="1"/>
</dbReference>
<dbReference type="OrthoDB" id="1733841at2759"/>
<dbReference type="GO" id="GO:0008270">
    <property type="term" value="F:zinc ion binding"/>
    <property type="evidence" value="ECO:0007669"/>
    <property type="project" value="InterPro"/>
</dbReference>
<accession>A0A1Q3BHC5</accession>
<dbReference type="AlphaFoldDB" id="A0A1Q3BHC5"/>
<dbReference type="Proteomes" id="UP000187406">
    <property type="component" value="Unassembled WGS sequence"/>
</dbReference>
<evidence type="ECO:0000256" key="2">
    <source>
        <dbReference type="ARBA" id="ARBA00011965"/>
    </source>
</evidence>
<dbReference type="Gene3D" id="3.40.630.10">
    <property type="entry name" value="Zn peptidases"/>
    <property type="match status" value="1"/>
</dbReference>
<dbReference type="InterPro" id="IPR001948">
    <property type="entry name" value="Peptidase_M18"/>
</dbReference>
<dbReference type="InParanoid" id="A0A1Q3BHC5"/>
<comment type="catalytic activity">
    <reaction evidence="1">
        <text>Release of an N-terminal aspartate or glutamate from a peptide, with a preference for aspartate.</text>
        <dbReference type="EC" id="3.4.11.21"/>
    </reaction>
</comment>
<evidence type="ECO:0000313" key="4">
    <source>
        <dbReference type="Proteomes" id="UP000187406"/>
    </source>
</evidence>
<dbReference type="EMBL" id="BDDD01000541">
    <property type="protein sequence ID" value="GAV67355.1"/>
    <property type="molecule type" value="Genomic_DNA"/>
</dbReference>
<protein>
    <recommendedName>
        <fullName evidence="2">aspartyl aminopeptidase</fullName>
        <ecNumber evidence="2">3.4.11.21</ecNumber>
    </recommendedName>
</protein>
<comment type="caution">
    <text evidence="3">The sequence shown here is derived from an EMBL/GenBank/DDBJ whole genome shotgun (WGS) entry which is preliminary data.</text>
</comment>
<keyword evidence="4" id="KW-1185">Reference proteome</keyword>
<dbReference type="GO" id="GO:0004177">
    <property type="term" value="F:aminopeptidase activity"/>
    <property type="evidence" value="ECO:0007669"/>
    <property type="project" value="UniProtKB-EC"/>
</dbReference>
<dbReference type="PANTHER" id="PTHR28570:SF3">
    <property type="entry name" value="ASPARTYL AMINOPEPTIDASE"/>
    <property type="match status" value="1"/>
</dbReference>
<evidence type="ECO:0000256" key="1">
    <source>
        <dbReference type="ARBA" id="ARBA00001335"/>
    </source>
</evidence>
<dbReference type="EC" id="3.4.11.21" evidence="2"/>
<sequence length="80" mass="8763">MLSENDEFVDSYGSPKDLSSEHAIRMIALFDNEEVGSNSCQGVGAPMMFLAMRRIIGSSAHENVSEIPFECAVLTVFDFA</sequence>
<dbReference type="PANTHER" id="PTHR28570">
    <property type="entry name" value="ASPARTYL AMINOPEPTIDASE"/>
    <property type="match status" value="1"/>
</dbReference>
<organism evidence="3 4">
    <name type="scientific">Cephalotus follicularis</name>
    <name type="common">Albany pitcher plant</name>
    <dbReference type="NCBI Taxonomy" id="3775"/>
    <lineage>
        <taxon>Eukaryota</taxon>
        <taxon>Viridiplantae</taxon>
        <taxon>Streptophyta</taxon>
        <taxon>Embryophyta</taxon>
        <taxon>Tracheophyta</taxon>
        <taxon>Spermatophyta</taxon>
        <taxon>Magnoliopsida</taxon>
        <taxon>eudicotyledons</taxon>
        <taxon>Gunneridae</taxon>
        <taxon>Pentapetalae</taxon>
        <taxon>rosids</taxon>
        <taxon>fabids</taxon>
        <taxon>Oxalidales</taxon>
        <taxon>Cephalotaceae</taxon>
        <taxon>Cephalotus</taxon>
    </lineage>
</organism>
<evidence type="ECO:0000313" key="3">
    <source>
        <dbReference type="EMBL" id="GAV67355.1"/>
    </source>
</evidence>
<dbReference type="STRING" id="3775.A0A1Q3BHC5"/>